<dbReference type="STRING" id="90262.A0A1X2IS32"/>
<name>A0A1X2IS32_9FUNG</name>
<reference evidence="5 6" key="1">
    <citation type="submission" date="2016-07" db="EMBL/GenBank/DDBJ databases">
        <title>Pervasive Adenine N6-methylation of Active Genes in Fungi.</title>
        <authorList>
            <consortium name="DOE Joint Genome Institute"/>
            <person name="Mondo S.J."/>
            <person name="Dannebaum R.O."/>
            <person name="Kuo R.C."/>
            <person name="Labutti K."/>
            <person name="Haridas S."/>
            <person name="Kuo A."/>
            <person name="Salamov A."/>
            <person name="Ahrendt S.R."/>
            <person name="Lipzen A."/>
            <person name="Sullivan W."/>
            <person name="Andreopoulos W.B."/>
            <person name="Clum A."/>
            <person name="Lindquist E."/>
            <person name="Daum C."/>
            <person name="Ramamoorthy G.K."/>
            <person name="Gryganskyi A."/>
            <person name="Culley D."/>
            <person name="Magnuson J.K."/>
            <person name="James T.Y."/>
            <person name="O'Malley M.A."/>
            <person name="Stajich J.E."/>
            <person name="Spatafora J.W."/>
            <person name="Visel A."/>
            <person name="Grigoriev I.V."/>
        </authorList>
    </citation>
    <scope>NUCLEOTIDE SEQUENCE [LARGE SCALE GENOMIC DNA]</scope>
    <source>
        <strain evidence="5 6">NRRL 1336</strain>
    </source>
</reference>
<dbReference type="SMART" id="SM00806">
    <property type="entry name" value="AIP3"/>
    <property type="match status" value="1"/>
</dbReference>
<dbReference type="AlphaFoldDB" id="A0A1X2IS32"/>
<accession>A0A1X2IS32</accession>
<evidence type="ECO:0000259" key="4">
    <source>
        <dbReference type="SMART" id="SM00806"/>
    </source>
</evidence>
<dbReference type="GO" id="GO:0005519">
    <property type="term" value="F:cytoskeletal regulatory protein binding"/>
    <property type="evidence" value="ECO:0007669"/>
    <property type="project" value="InterPro"/>
</dbReference>
<dbReference type="GO" id="GO:0051286">
    <property type="term" value="C:cell tip"/>
    <property type="evidence" value="ECO:0007669"/>
    <property type="project" value="TreeGrafter"/>
</dbReference>
<dbReference type="Pfam" id="PF03915">
    <property type="entry name" value="AIP3"/>
    <property type="match status" value="1"/>
</dbReference>
<dbReference type="EMBL" id="MCGE01000005">
    <property type="protein sequence ID" value="ORZ21332.1"/>
    <property type="molecule type" value="Genomic_DNA"/>
</dbReference>
<dbReference type="InterPro" id="IPR056279">
    <property type="entry name" value="Aip3p_Bud6_N"/>
</dbReference>
<organism evidence="5 6">
    <name type="scientific">Absidia repens</name>
    <dbReference type="NCBI Taxonomy" id="90262"/>
    <lineage>
        <taxon>Eukaryota</taxon>
        <taxon>Fungi</taxon>
        <taxon>Fungi incertae sedis</taxon>
        <taxon>Mucoromycota</taxon>
        <taxon>Mucoromycotina</taxon>
        <taxon>Mucoromycetes</taxon>
        <taxon>Mucorales</taxon>
        <taxon>Cunninghamellaceae</taxon>
        <taxon>Absidia</taxon>
    </lineage>
</organism>
<dbReference type="PANTHER" id="PTHR22741:SF10">
    <property type="entry name" value="COILED-COIL DOMAIN-CONTAINING PROTEIN CG32809"/>
    <property type="match status" value="1"/>
</dbReference>
<dbReference type="Proteomes" id="UP000193560">
    <property type="component" value="Unassembled WGS sequence"/>
</dbReference>
<comment type="caution">
    <text evidence="5">The sequence shown here is derived from an EMBL/GenBank/DDBJ whole genome shotgun (WGS) entry which is preliminary data.</text>
</comment>
<dbReference type="InterPro" id="IPR005613">
    <property type="entry name" value="AIP3_C"/>
</dbReference>
<dbReference type="OrthoDB" id="783096at2759"/>
<feature type="coiled-coil region" evidence="2">
    <location>
        <begin position="449"/>
        <end position="497"/>
    </location>
</feature>
<evidence type="ECO:0000313" key="6">
    <source>
        <dbReference type="Proteomes" id="UP000193560"/>
    </source>
</evidence>
<evidence type="ECO:0000313" key="5">
    <source>
        <dbReference type="EMBL" id="ORZ21332.1"/>
    </source>
</evidence>
<protein>
    <submittedName>
        <fullName evidence="5">Actin interacting protein 3-domain-containing protein</fullName>
    </submittedName>
</protein>
<feature type="region of interest" description="Disordered" evidence="3">
    <location>
        <begin position="212"/>
        <end position="261"/>
    </location>
</feature>
<dbReference type="InterPro" id="IPR051825">
    <property type="entry name" value="SRCIN1"/>
</dbReference>
<dbReference type="PANTHER" id="PTHR22741">
    <property type="entry name" value="P140CAP/SNIP-RELATED"/>
    <property type="match status" value="1"/>
</dbReference>
<evidence type="ECO:0000256" key="3">
    <source>
        <dbReference type="SAM" id="MobiDB-lite"/>
    </source>
</evidence>
<dbReference type="Gene3D" id="1.20.58.1540">
    <property type="entry name" value="Actin interacting protein 3, C-terminal domain"/>
    <property type="match status" value="1"/>
</dbReference>
<gene>
    <name evidence="5" type="ORF">BCR42DRAFT_407324</name>
</gene>
<feature type="domain" description="Actin interacting protein 3 C-terminal" evidence="4">
    <location>
        <begin position="288"/>
        <end position="722"/>
    </location>
</feature>
<sequence length="735" mass="82685">MMSANHLSQKEEYEKIIIEIDQSVTGLLKCTKDLLAAITNWSIQSSHKENIYEQYDSLQYHFDKVCHAFHAANLPMDDLIYIPMIYNNPSLLEHHLPSIRDTILQLLQGLKRKQALLHEKSPTARSPAMDTATATINQNQKNAMVTSTSTSSELDMMDPNTQHAVTQLRDDGDLAARSSIRRSSTMEPVNGTDHSLSLATANLTAIDSASTATVIQPPARRRRGLLASPSQPDLAKPGAPSPPPRRISTTTPSSPTGIAHCRKKSNVVDPSTKHATVLENTEMPLVLFLQWKNRTKRVVVDEPLNSLHQVMDLFRCTFKNAFDHTTNNTSNSDTMKISLLDNDTNIMYELDDITSIRSSSLLSLDDPVTNGMELKEIVQQAFKTQFDQWTSLISITPNNGPGAAITVDTSLNDGLDSSMPIGDEASHGDKSDNTVSTLTQSQSQQQSLVDQIRDNFSMLQKSIKEHQQNNEWLMTQLADYQQQQQEQQQEQQQQKDKGNYNLQKSLQDMGHALTTRLETLQDTIDDMKQDVTQRRCRPSPSQLDDCHKESNAVKGMIQSVGEYISQSKSTWKKSWEEQLQRIVSEQQCVKEYEHLVLDFEEDHSAILTVLQHLTQVSELQKRQPIGSNPVMVDIGGGDGDDDQGHGGGREGMGYVLQQLQTIDVDHQKRLDALAQAEKRRARDMANRIDDFEKELITFVDTNKLKKTGGPEQLERQQQEKTKQLLMDLYEKNKAT</sequence>
<keyword evidence="6" id="KW-1185">Reference proteome</keyword>
<dbReference type="InterPro" id="IPR022782">
    <property type="entry name" value="AIP3-like_C"/>
</dbReference>
<dbReference type="GO" id="GO:0030010">
    <property type="term" value="P:establishment of cell polarity"/>
    <property type="evidence" value="ECO:0007669"/>
    <property type="project" value="TreeGrafter"/>
</dbReference>
<dbReference type="GO" id="GO:0005737">
    <property type="term" value="C:cytoplasm"/>
    <property type="evidence" value="ECO:0007669"/>
    <property type="project" value="TreeGrafter"/>
</dbReference>
<feature type="region of interest" description="Disordered" evidence="3">
    <location>
        <begin position="415"/>
        <end position="445"/>
    </location>
</feature>
<proteinExistence type="predicted"/>
<feature type="compositionally biased region" description="Low complexity" evidence="3">
    <location>
        <begin position="246"/>
        <end position="256"/>
    </location>
</feature>
<keyword evidence="1 2" id="KW-0175">Coiled coil</keyword>
<evidence type="ECO:0000256" key="1">
    <source>
        <dbReference type="ARBA" id="ARBA00023054"/>
    </source>
</evidence>
<feature type="compositionally biased region" description="Low complexity" evidence="3">
    <location>
        <begin position="436"/>
        <end position="445"/>
    </location>
</feature>
<evidence type="ECO:0000256" key="2">
    <source>
        <dbReference type="SAM" id="Coils"/>
    </source>
</evidence>
<dbReference type="Pfam" id="PF23153">
    <property type="entry name" value="Aip3p_Bud6_N"/>
    <property type="match status" value="1"/>
</dbReference>